<name>A0AAN0M937_9RHOB</name>
<accession>A0AAN0M937</accession>
<reference evidence="1 2" key="2">
    <citation type="submission" date="2024-08" db="EMBL/GenBank/DDBJ databases">
        <title>Phylogenomic analyses of a clade within the roseobacter group suggest taxonomic reassignments of species of the genera Aestuariivita, Citreicella, Loktanella, Nautella, Pelagibaca, Ruegeria, Thalassobius, Thiobacimonas and Tropicibacter, and the proposal o.</title>
        <authorList>
            <person name="Jeon C.O."/>
        </authorList>
    </citation>
    <scope>NUCLEOTIDE SEQUENCE [LARGE SCALE GENOMIC DNA]</scope>
    <source>
        <strain evidence="1 2">SS1-5</strain>
    </source>
</reference>
<dbReference type="EMBL" id="CP151767">
    <property type="protein sequence ID" value="WZU66940.1"/>
    <property type="molecule type" value="Genomic_DNA"/>
</dbReference>
<organism evidence="1 2">
    <name type="scientific">Yoonia rhodophyticola</name>
    <dbReference type="NCBI Taxonomy" id="3137370"/>
    <lineage>
        <taxon>Bacteria</taxon>
        <taxon>Pseudomonadati</taxon>
        <taxon>Pseudomonadota</taxon>
        <taxon>Alphaproteobacteria</taxon>
        <taxon>Rhodobacterales</taxon>
        <taxon>Paracoccaceae</taxon>
        <taxon>Yoonia</taxon>
    </lineage>
</organism>
<evidence type="ECO:0000313" key="1">
    <source>
        <dbReference type="EMBL" id="WZU66940.1"/>
    </source>
</evidence>
<dbReference type="RefSeq" id="WP_342076259.1">
    <property type="nucleotide sequence ID" value="NZ_CP151767.2"/>
</dbReference>
<dbReference type="SUPFAM" id="SSF52540">
    <property type="entry name" value="P-loop containing nucleoside triphosphate hydrolases"/>
    <property type="match status" value="1"/>
</dbReference>
<dbReference type="AlphaFoldDB" id="A0AAN0M937"/>
<dbReference type="Gene3D" id="3.40.50.300">
    <property type="entry name" value="P-loop containing nucleotide triphosphate hydrolases"/>
    <property type="match status" value="1"/>
</dbReference>
<dbReference type="Proteomes" id="UP001470809">
    <property type="component" value="Chromosome"/>
</dbReference>
<reference evidence="2" key="1">
    <citation type="submission" date="2024-04" db="EMBL/GenBank/DDBJ databases">
        <title>Phylogenomic analyses of a clade within the roseobacter group suggest taxonomic reassignments of species of the genera Aestuariivita, Citreicella, Loktanella, Nautella, Pelagibaca, Ruegeria, Thalassobius, Thiobacimonas and Tropicibacter, and the proposal o.</title>
        <authorList>
            <person name="Jeon C.O."/>
        </authorList>
    </citation>
    <scope>NUCLEOTIDE SEQUENCE [LARGE SCALE GENOMIC DNA]</scope>
    <source>
        <strain evidence="2">SS1-5</strain>
    </source>
</reference>
<evidence type="ECO:0000313" key="2">
    <source>
        <dbReference type="Proteomes" id="UP001470809"/>
    </source>
</evidence>
<proteinExistence type="predicted"/>
<gene>
    <name evidence="1" type="ORF">AABB31_18440</name>
</gene>
<dbReference type="InterPro" id="IPR027417">
    <property type="entry name" value="P-loop_NTPase"/>
</dbReference>
<dbReference type="KEGG" id="yrh:AABB31_18440"/>
<protein>
    <submittedName>
        <fullName evidence="1">Uncharacterized protein</fullName>
    </submittedName>
</protein>
<sequence length="427" mass="47804">MRVYKTDEVFGVSRDKPINYVVRDSVDEKLINDITLNKHVIIYGSSKQGKTCLRKHCLDDSDYILVQCQNRWGLEKLAEAILKEAGFKVEVSETKTIEQKNKLVAKISTGLKALGFFEVASETGVETESNESNSKQLAPIELDPSDPNDLVNALEAIGFDKFIVLEDFHYLPQETQESYAFFLKTIHERSGICFIIVAVWREENRIILLNGDLSGRVVSVDADEWKTDELRKVISEGESLLNVKFKEEFKTGLIKGSLGSVYIVQESCLRACKAGEIYQTEAMQRTVESHRLAESFIEEVVAESGPRYSTFLTNFAAGFQDTALEMYKWLLHPVITSSISDLEKGLGYRQIREALEAVHPSGSELNAGNVTQALSAIPALQAKKKIKPFVLDYDQANKRLSVVDRGFLIWLSTQDIDALCADIGIAS</sequence>
<keyword evidence="2" id="KW-1185">Reference proteome</keyword>